<dbReference type="Proteomes" id="UP001356427">
    <property type="component" value="Unassembled WGS sequence"/>
</dbReference>
<dbReference type="EMBL" id="JAGTTL010000002">
    <property type="protein sequence ID" value="KAK6326667.1"/>
    <property type="molecule type" value="Genomic_DNA"/>
</dbReference>
<evidence type="ECO:0000256" key="1">
    <source>
        <dbReference type="SAM" id="MobiDB-lite"/>
    </source>
</evidence>
<evidence type="ECO:0000313" key="2">
    <source>
        <dbReference type="EMBL" id="KAK6326667.1"/>
    </source>
</evidence>
<name>A0AAN8MGH3_9TELE</name>
<accession>A0AAN8MGH3</accession>
<feature type="compositionally biased region" description="Low complexity" evidence="1">
    <location>
        <begin position="16"/>
        <end position="28"/>
    </location>
</feature>
<evidence type="ECO:0000313" key="3">
    <source>
        <dbReference type="Proteomes" id="UP001356427"/>
    </source>
</evidence>
<protein>
    <submittedName>
        <fullName evidence="2">Uncharacterized protein</fullName>
    </submittedName>
</protein>
<sequence>MTHSQAMTPPAEMNQTLPKPSPKSTSSNHHSDSSPLHKDPVVVLTRLADVVVKTLLRDIKVCLVKEETDARRDECNNGGRTYCLSYSSLLPTVQFK</sequence>
<organism evidence="2 3">
    <name type="scientific">Coregonus suidteri</name>
    <dbReference type="NCBI Taxonomy" id="861788"/>
    <lineage>
        <taxon>Eukaryota</taxon>
        <taxon>Metazoa</taxon>
        <taxon>Chordata</taxon>
        <taxon>Craniata</taxon>
        <taxon>Vertebrata</taxon>
        <taxon>Euteleostomi</taxon>
        <taxon>Actinopterygii</taxon>
        <taxon>Neopterygii</taxon>
        <taxon>Teleostei</taxon>
        <taxon>Protacanthopterygii</taxon>
        <taxon>Salmoniformes</taxon>
        <taxon>Salmonidae</taxon>
        <taxon>Coregoninae</taxon>
        <taxon>Coregonus</taxon>
    </lineage>
</organism>
<feature type="region of interest" description="Disordered" evidence="1">
    <location>
        <begin position="1"/>
        <end position="39"/>
    </location>
</feature>
<gene>
    <name evidence="2" type="ORF">J4Q44_G00023120</name>
</gene>
<feature type="compositionally biased region" description="Basic and acidic residues" evidence="1">
    <location>
        <begin position="29"/>
        <end position="39"/>
    </location>
</feature>
<keyword evidence="3" id="KW-1185">Reference proteome</keyword>
<dbReference type="AlphaFoldDB" id="A0AAN8MGH3"/>
<proteinExistence type="predicted"/>
<reference evidence="2 3" key="1">
    <citation type="submission" date="2021-04" db="EMBL/GenBank/DDBJ databases">
        <authorList>
            <person name="De Guttry C."/>
            <person name="Zahm M."/>
            <person name="Klopp C."/>
            <person name="Cabau C."/>
            <person name="Louis A."/>
            <person name="Berthelot C."/>
            <person name="Parey E."/>
            <person name="Roest Crollius H."/>
            <person name="Montfort J."/>
            <person name="Robinson-Rechavi M."/>
            <person name="Bucao C."/>
            <person name="Bouchez O."/>
            <person name="Gislard M."/>
            <person name="Lluch J."/>
            <person name="Milhes M."/>
            <person name="Lampietro C."/>
            <person name="Lopez Roques C."/>
            <person name="Donnadieu C."/>
            <person name="Braasch I."/>
            <person name="Desvignes T."/>
            <person name="Postlethwait J."/>
            <person name="Bobe J."/>
            <person name="Wedekind C."/>
            <person name="Guiguen Y."/>
        </authorList>
    </citation>
    <scope>NUCLEOTIDE SEQUENCE [LARGE SCALE GENOMIC DNA]</scope>
    <source>
        <strain evidence="2">Cs_M1</strain>
        <tissue evidence="2">Blood</tissue>
    </source>
</reference>
<comment type="caution">
    <text evidence="2">The sequence shown here is derived from an EMBL/GenBank/DDBJ whole genome shotgun (WGS) entry which is preliminary data.</text>
</comment>